<comment type="subcellular location">
    <subcellularLocation>
        <location evidence="1">Mitochondrion matrix</location>
    </subcellularLocation>
</comment>
<dbReference type="CDD" id="cd20267">
    <property type="entry name" value="Complex1_LYR_LYRM7"/>
    <property type="match status" value="1"/>
</dbReference>
<name>A0A8S3X1U4_PARAO</name>
<dbReference type="InterPro" id="IPR050435">
    <property type="entry name" value="MZM1/LYRM7"/>
</dbReference>
<evidence type="ECO:0000256" key="5">
    <source>
        <dbReference type="SAM" id="MobiDB-lite"/>
    </source>
</evidence>
<gene>
    <name evidence="6" type="ORF">PAPOLLO_LOCUS12244</name>
</gene>
<evidence type="ECO:0000313" key="6">
    <source>
        <dbReference type="EMBL" id="CAG4992094.1"/>
    </source>
</evidence>
<organism evidence="6 7">
    <name type="scientific">Parnassius apollo</name>
    <name type="common">Apollo butterfly</name>
    <name type="synonym">Papilio apollo</name>
    <dbReference type="NCBI Taxonomy" id="110799"/>
    <lineage>
        <taxon>Eukaryota</taxon>
        <taxon>Metazoa</taxon>
        <taxon>Ecdysozoa</taxon>
        <taxon>Arthropoda</taxon>
        <taxon>Hexapoda</taxon>
        <taxon>Insecta</taxon>
        <taxon>Pterygota</taxon>
        <taxon>Neoptera</taxon>
        <taxon>Endopterygota</taxon>
        <taxon>Lepidoptera</taxon>
        <taxon>Glossata</taxon>
        <taxon>Ditrysia</taxon>
        <taxon>Papilionoidea</taxon>
        <taxon>Papilionidae</taxon>
        <taxon>Parnassiinae</taxon>
        <taxon>Parnassini</taxon>
        <taxon>Parnassius</taxon>
        <taxon>Parnassius</taxon>
    </lineage>
</organism>
<reference evidence="6" key="1">
    <citation type="submission" date="2021-04" db="EMBL/GenBank/DDBJ databases">
        <authorList>
            <person name="Tunstrom K."/>
        </authorList>
    </citation>
    <scope>NUCLEOTIDE SEQUENCE</scope>
</reference>
<dbReference type="OrthoDB" id="529194at2759"/>
<feature type="region of interest" description="Disordered" evidence="5">
    <location>
        <begin position="141"/>
        <end position="165"/>
    </location>
</feature>
<sequence>MTRILKVSDELALVCRKVNQSPEILNSSEEKNCQRREIASLCKIMSNLRALVLQSFKKLHRTRMKVFEGDLRALTAARIKVNQEYKNNKNVEDEESIKSMIKFGEDVEKELRTQVIQAREVKPGVYEAKITKETLKVENIPYNDKAVSDNPNGPSPCCQDQARNK</sequence>
<comment type="caution">
    <text evidence="6">The sequence shown here is derived from an EMBL/GenBank/DDBJ whole genome shotgun (WGS) entry which is preliminary data.</text>
</comment>
<comment type="similarity">
    <text evidence="2">Belongs to the complex I LYR family.</text>
</comment>
<evidence type="ECO:0000256" key="2">
    <source>
        <dbReference type="ARBA" id="ARBA00009508"/>
    </source>
</evidence>
<dbReference type="InterPro" id="IPR045298">
    <property type="entry name" value="Complex1_LYR_LYRM7"/>
</dbReference>
<evidence type="ECO:0000256" key="1">
    <source>
        <dbReference type="ARBA" id="ARBA00004305"/>
    </source>
</evidence>
<dbReference type="AlphaFoldDB" id="A0A8S3X1U4"/>
<evidence type="ECO:0000256" key="4">
    <source>
        <dbReference type="ARBA" id="ARBA00023186"/>
    </source>
</evidence>
<dbReference type="Proteomes" id="UP000691718">
    <property type="component" value="Unassembled WGS sequence"/>
</dbReference>
<accession>A0A8S3X1U4</accession>
<keyword evidence="7" id="KW-1185">Reference proteome</keyword>
<dbReference type="GO" id="GO:0005759">
    <property type="term" value="C:mitochondrial matrix"/>
    <property type="evidence" value="ECO:0007669"/>
    <property type="project" value="UniProtKB-SubCell"/>
</dbReference>
<dbReference type="GO" id="GO:0044183">
    <property type="term" value="F:protein folding chaperone"/>
    <property type="evidence" value="ECO:0007669"/>
    <property type="project" value="TreeGrafter"/>
</dbReference>
<dbReference type="PANTHER" id="PTHR46749:SF1">
    <property type="entry name" value="COMPLEX III ASSEMBLY FACTOR LYRM7"/>
    <property type="match status" value="1"/>
</dbReference>
<keyword evidence="3" id="KW-0496">Mitochondrion</keyword>
<proteinExistence type="inferred from homology"/>
<evidence type="ECO:0000313" key="7">
    <source>
        <dbReference type="Proteomes" id="UP000691718"/>
    </source>
</evidence>
<keyword evidence="4" id="KW-0143">Chaperone</keyword>
<dbReference type="PANTHER" id="PTHR46749">
    <property type="entry name" value="COMPLEX III ASSEMBLY FACTOR LYRM7"/>
    <property type="match status" value="1"/>
</dbReference>
<dbReference type="GO" id="GO:0034551">
    <property type="term" value="P:mitochondrial respiratory chain complex III assembly"/>
    <property type="evidence" value="ECO:0007669"/>
    <property type="project" value="InterPro"/>
</dbReference>
<evidence type="ECO:0000256" key="3">
    <source>
        <dbReference type="ARBA" id="ARBA00023128"/>
    </source>
</evidence>
<protein>
    <submittedName>
        <fullName evidence="6">(apollo) hypothetical protein</fullName>
    </submittedName>
</protein>
<dbReference type="EMBL" id="CAJQZP010000885">
    <property type="protein sequence ID" value="CAG4992094.1"/>
    <property type="molecule type" value="Genomic_DNA"/>
</dbReference>